<dbReference type="CDD" id="cd00586">
    <property type="entry name" value="4HBT"/>
    <property type="match status" value="1"/>
</dbReference>
<protein>
    <submittedName>
        <fullName evidence="1">Acyl-CoA thioesterase</fullName>
    </submittedName>
</protein>
<organism evidence="1 2">
    <name type="scientific">Pontivivens nitratireducens</name>
    <dbReference type="NCBI Taxonomy" id="2758038"/>
    <lineage>
        <taxon>Bacteria</taxon>
        <taxon>Pseudomonadati</taxon>
        <taxon>Pseudomonadota</taxon>
        <taxon>Alphaproteobacteria</taxon>
        <taxon>Rhodobacterales</taxon>
        <taxon>Paracoccaceae</taxon>
        <taxon>Pontivivens</taxon>
    </lineage>
</organism>
<dbReference type="PANTHER" id="PTHR12475:SF4">
    <property type="entry name" value="PROTEIN THEM6"/>
    <property type="match status" value="1"/>
</dbReference>
<dbReference type="InterPro" id="IPR029069">
    <property type="entry name" value="HotDog_dom_sf"/>
</dbReference>
<sequence length="176" mass="21028">MYPFARLAWHMLLSNRQQDLSAGGLHESRHICWPWDVDVFGEMNNGRILTIFDLGRIPWGFRCGLARALRRRGWGLTTAGANVQYRKRILPFRRYTMLSRALGYDERFIYLHQSIWRKDECHVHVVYRIATTGARRMVPIAEVLEEMREPDWNPPLPEWVERWIEEEAERPWPPEI</sequence>
<dbReference type="PANTHER" id="PTHR12475">
    <property type="match status" value="1"/>
</dbReference>
<dbReference type="SUPFAM" id="SSF54637">
    <property type="entry name" value="Thioesterase/thiol ester dehydrase-isomerase"/>
    <property type="match status" value="1"/>
</dbReference>
<dbReference type="EMBL" id="CP049811">
    <property type="protein sequence ID" value="QIK40931.1"/>
    <property type="molecule type" value="Genomic_DNA"/>
</dbReference>
<evidence type="ECO:0000313" key="1">
    <source>
        <dbReference type="EMBL" id="QIK40931.1"/>
    </source>
</evidence>
<dbReference type="Proteomes" id="UP000500791">
    <property type="component" value="Chromosome"/>
</dbReference>
<dbReference type="RefSeq" id="WP_166190919.1">
    <property type="nucleotide sequence ID" value="NZ_CP049811.1"/>
</dbReference>
<dbReference type="Gene3D" id="3.10.129.10">
    <property type="entry name" value="Hotdog Thioesterase"/>
    <property type="match status" value="1"/>
</dbReference>
<dbReference type="InterPro" id="IPR051490">
    <property type="entry name" value="THEM6_lcsJ_thioesterase"/>
</dbReference>
<name>A0A6G7VLN5_9RHOB</name>
<proteinExistence type="predicted"/>
<gene>
    <name evidence="1" type="ORF">G8E03_09220</name>
</gene>
<reference evidence="1 2" key="1">
    <citation type="submission" date="2020-03" db="EMBL/GenBank/DDBJ databases">
        <title>Complete genome sequence of Monaibacterium sp. ALG8 with diverse plasmids.</title>
        <authorList>
            <person name="Sun C."/>
        </authorList>
    </citation>
    <scope>NUCLEOTIDE SEQUENCE [LARGE SCALE GENOMIC DNA]</scope>
    <source>
        <strain evidence="1 2">ALG8</strain>
    </source>
</reference>
<dbReference type="Pfam" id="PF13279">
    <property type="entry name" value="4HBT_2"/>
    <property type="match status" value="1"/>
</dbReference>
<dbReference type="KEGG" id="mon:G8E03_09220"/>
<dbReference type="AlphaFoldDB" id="A0A6G7VLN5"/>
<accession>A0A6G7VLN5</accession>
<keyword evidence="2" id="KW-1185">Reference proteome</keyword>
<evidence type="ECO:0000313" key="2">
    <source>
        <dbReference type="Proteomes" id="UP000500791"/>
    </source>
</evidence>